<dbReference type="Gene3D" id="3.50.50.60">
    <property type="entry name" value="FAD/NAD(P)-binding domain"/>
    <property type="match status" value="1"/>
</dbReference>
<feature type="signal peptide" evidence="2">
    <location>
        <begin position="1"/>
        <end position="23"/>
    </location>
</feature>
<dbReference type="AlphaFoldDB" id="A0A2J6R037"/>
<reference evidence="4 5" key="1">
    <citation type="submission" date="2016-04" db="EMBL/GenBank/DDBJ databases">
        <title>A degradative enzymes factory behind the ericoid mycorrhizal symbiosis.</title>
        <authorList>
            <consortium name="DOE Joint Genome Institute"/>
            <person name="Martino E."/>
            <person name="Morin E."/>
            <person name="Grelet G."/>
            <person name="Kuo A."/>
            <person name="Kohler A."/>
            <person name="Daghino S."/>
            <person name="Barry K."/>
            <person name="Choi C."/>
            <person name="Cichocki N."/>
            <person name="Clum A."/>
            <person name="Copeland A."/>
            <person name="Hainaut M."/>
            <person name="Haridas S."/>
            <person name="Labutti K."/>
            <person name="Lindquist E."/>
            <person name="Lipzen A."/>
            <person name="Khouja H.-R."/>
            <person name="Murat C."/>
            <person name="Ohm R."/>
            <person name="Olson A."/>
            <person name="Spatafora J."/>
            <person name="Veneault-Fourrey C."/>
            <person name="Henrissat B."/>
            <person name="Grigoriev I."/>
            <person name="Martin F."/>
            <person name="Perotto S."/>
        </authorList>
    </citation>
    <scope>NUCLEOTIDE SEQUENCE [LARGE SCALE GENOMIC DNA]</scope>
    <source>
        <strain evidence="4 5">F</strain>
    </source>
</reference>
<dbReference type="PANTHER" id="PTHR11552">
    <property type="entry name" value="GLUCOSE-METHANOL-CHOLINE GMC OXIDOREDUCTASE"/>
    <property type="match status" value="1"/>
</dbReference>
<name>A0A2J6R037_HYAVF</name>
<sequence>MTSLLSFFIYFSSVCTLFQNVEANPTKRGAYLTGYDYIVVGSGPGGAPLAARLGLAGNKVLVIEAGSDVAPTDWNITVPFFNAKASEDPRINWAFYVNHYPTEAQNAKDPKYLYELPDGALVEGPNPPANSTGKGFLYPRSAAIGGCVNHNALIMMRPLDEDWAQIESVTGDSSWNPAQMSTYFSKFEDCQYCSPGAAGHGFDGWLPTNRVDESVFLGDNQVVNMLEAASTVSAQEVGSTGSLNDSLARDLNDPTGYSTHQGLFNTPLNMNQYQRSSPRDFLINTVQYLASNPQIGGTIDIRTNCLATRVLFKPYTTQAIGVEFLDGQSLYRADPRATTSSTGALGTALAGKEVIISAGTFNTPQLLKLSGVGPAAEIKALGIPLVLDLPGVGQNLQDRYENSIIVNLTNPFSIWKGCTQGASASDPCLIEWSTLQTNKTKYATNGRPVAIPSRSTGALTPSNDLIITGRPGYFAGYFPGYSSIGSKFPNSWTWPVLKAHTQNRAGNITLVTSDPRDVPAINFNYFDSGSGDWTYDLNATVEGLLFARRIIAEYVKESNSSAVELVPGPGYESVEELTQWARDTSWGHHACCTAKIGADGDSLAVLDSRFRVRGTEGLRVVDASVFPRIPGYYIQSPTYMISEKAAEDIVGS</sequence>
<protein>
    <submittedName>
        <fullName evidence="4">GMC oxidoreductase</fullName>
    </submittedName>
</protein>
<keyword evidence="2" id="KW-0732">Signal</keyword>
<dbReference type="InterPro" id="IPR036188">
    <property type="entry name" value="FAD/NAD-bd_sf"/>
</dbReference>
<dbReference type="Pfam" id="PF00732">
    <property type="entry name" value="GMC_oxred_N"/>
    <property type="match status" value="1"/>
</dbReference>
<keyword evidence="5" id="KW-1185">Reference proteome</keyword>
<accession>A0A2J6R037</accession>
<dbReference type="STRING" id="1149755.A0A2J6R037"/>
<dbReference type="GO" id="GO:0050660">
    <property type="term" value="F:flavin adenine dinucleotide binding"/>
    <property type="evidence" value="ECO:0007669"/>
    <property type="project" value="InterPro"/>
</dbReference>
<feature type="domain" description="Glucose-methanol-choline oxidoreductase N-terminal" evidence="3">
    <location>
        <begin position="359"/>
        <end position="373"/>
    </location>
</feature>
<evidence type="ECO:0000313" key="4">
    <source>
        <dbReference type="EMBL" id="PMD31849.1"/>
    </source>
</evidence>
<dbReference type="EMBL" id="KZ613961">
    <property type="protein sequence ID" value="PMD31849.1"/>
    <property type="molecule type" value="Genomic_DNA"/>
</dbReference>
<evidence type="ECO:0000259" key="3">
    <source>
        <dbReference type="PROSITE" id="PS00624"/>
    </source>
</evidence>
<dbReference type="SUPFAM" id="SSF54373">
    <property type="entry name" value="FAD-linked reductases, C-terminal domain"/>
    <property type="match status" value="1"/>
</dbReference>
<dbReference type="Proteomes" id="UP000235786">
    <property type="component" value="Unassembled WGS sequence"/>
</dbReference>
<dbReference type="InterPro" id="IPR007867">
    <property type="entry name" value="GMC_OxRtase_C"/>
</dbReference>
<evidence type="ECO:0000313" key="5">
    <source>
        <dbReference type="Proteomes" id="UP000235786"/>
    </source>
</evidence>
<dbReference type="PIRSF" id="PIRSF000137">
    <property type="entry name" value="Alcohol_oxidase"/>
    <property type="match status" value="1"/>
</dbReference>
<dbReference type="SUPFAM" id="SSF51905">
    <property type="entry name" value="FAD/NAD(P)-binding domain"/>
    <property type="match status" value="1"/>
</dbReference>
<dbReference type="Gene3D" id="3.30.560.10">
    <property type="entry name" value="Glucose Oxidase, domain 3"/>
    <property type="match status" value="1"/>
</dbReference>
<dbReference type="PANTHER" id="PTHR11552:SF213">
    <property type="entry name" value="DEHYDROGENASE, PUTATIVE-RELATED"/>
    <property type="match status" value="1"/>
</dbReference>
<proteinExistence type="inferred from homology"/>
<evidence type="ECO:0000256" key="1">
    <source>
        <dbReference type="ARBA" id="ARBA00010790"/>
    </source>
</evidence>
<comment type="similarity">
    <text evidence="1">Belongs to the GMC oxidoreductase family.</text>
</comment>
<feature type="chain" id="PRO_5014385303" evidence="2">
    <location>
        <begin position="24"/>
        <end position="652"/>
    </location>
</feature>
<dbReference type="GO" id="GO:0016614">
    <property type="term" value="F:oxidoreductase activity, acting on CH-OH group of donors"/>
    <property type="evidence" value="ECO:0007669"/>
    <property type="project" value="InterPro"/>
</dbReference>
<dbReference type="InterPro" id="IPR012132">
    <property type="entry name" value="GMC_OxRdtase"/>
</dbReference>
<gene>
    <name evidence="4" type="ORF">L207DRAFT_519175</name>
</gene>
<organism evidence="4 5">
    <name type="scientific">Hyaloscypha variabilis (strain UAMH 11265 / GT02V1 / F)</name>
    <name type="common">Meliniomyces variabilis</name>
    <dbReference type="NCBI Taxonomy" id="1149755"/>
    <lineage>
        <taxon>Eukaryota</taxon>
        <taxon>Fungi</taxon>
        <taxon>Dikarya</taxon>
        <taxon>Ascomycota</taxon>
        <taxon>Pezizomycotina</taxon>
        <taxon>Leotiomycetes</taxon>
        <taxon>Helotiales</taxon>
        <taxon>Hyaloscyphaceae</taxon>
        <taxon>Hyaloscypha</taxon>
        <taxon>Hyaloscypha variabilis</taxon>
    </lineage>
</organism>
<dbReference type="Pfam" id="PF05199">
    <property type="entry name" value="GMC_oxred_C"/>
    <property type="match status" value="1"/>
</dbReference>
<dbReference type="OrthoDB" id="269227at2759"/>
<evidence type="ECO:0000256" key="2">
    <source>
        <dbReference type="SAM" id="SignalP"/>
    </source>
</evidence>
<dbReference type="PROSITE" id="PS00624">
    <property type="entry name" value="GMC_OXRED_2"/>
    <property type="match status" value="1"/>
</dbReference>
<dbReference type="InterPro" id="IPR000172">
    <property type="entry name" value="GMC_OxRdtase_N"/>
</dbReference>